<proteinExistence type="inferred from homology"/>
<sequence length="299" mass="33999">MKTKQWPSKTERHKRFGSVPPVAGKKPIHKEEMADLQNMPNDFLFALDSVGIHNVKHPCIIQSNLKPYEQTTVGTFSLTTSLEQMSKGINMSRLTELLQEYHQTGFILSLKNMQAFTKDLAERMEQSRAHVHVTFPWFFERESPSLNKIGLAHAEARLNVHFDETLGFTHEVGLTAAVTTLCPCSKEISEYSAHNQRGYVTIKATFYEPTEGSDDWKVTLLEAAESNASSILYPVLKRPDEKAVTEKAYENPRFVEDMVRLTAADLYENETIKAFTVECRNEESIHQHDAIATLSYSKK</sequence>
<protein>
    <recommendedName>
        <fullName evidence="2">GTP cyclohydrolase FolE2</fullName>
        <ecNumber evidence="2">3.5.4.16</ecNumber>
    </recommendedName>
</protein>
<dbReference type="GO" id="GO:0003934">
    <property type="term" value="F:GTP cyclohydrolase I activity"/>
    <property type="evidence" value="ECO:0007669"/>
    <property type="project" value="UniProtKB-UniRule"/>
</dbReference>
<dbReference type="PANTHER" id="PTHR36445:SF1">
    <property type="entry name" value="GTP CYCLOHYDROLASE MPTA"/>
    <property type="match status" value="1"/>
</dbReference>
<gene>
    <name evidence="2" type="primary">folE2</name>
    <name evidence="4" type="ORF">AMD02_14680</name>
</gene>
<comment type="caution">
    <text evidence="4">The sequence shown here is derived from an EMBL/GenBank/DDBJ whole genome shotgun (WGS) entry which is preliminary data.</text>
</comment>
<feature type="site" description="May be catalytically important" evidence="2">
    <location>
        <position position="182"/>
    </location>
</feature>
<evidence type="ECO:0000313" key="4">
    <source>
        <dbReference type="EMBL" id="KOO39955.1"/>
    </source>
</evidence>
<dbReference type="RefSeq" id="WP_053431797.1">
    <property type="nucleotide sequence ID" value="NZ_CP040441.1"/>
</dbReference>
<feature type="region of interest" description="Disordered" evidence="3">
    <location>
        <begin position="1"/>
        <end position="25"/>
    </location>
</feature>
<evidence type="ECO:0000256" key="1">
    <source>
        <dbReference type="ARBA" id="ARBA00022801"/>
    </source>
</evidence>
<dbReference type="EC" id="3.5.4.16" evidence="2"/>
<accession>A0A0M0KMF4</accession>
<dbReference type="NCBIfam" id="NF010200">
    <property type="entry name" value="PRK13674.1-1"/>
    <property type="match status" value="1"/>
</dbReference>
<reference evidence="4" key="1">
    <citation type="submission" date="2015-08" db="EMBL/GenBank/DDBJ databases">
        <title>Complete DNA Sequence of Pseudomonas syringae pv. actinidiae, the Causal Agent of Kiwifruit Canker Disease.</title>
        <authorList>
            <person name="Rikkerink E.H.A."/>
            <person name="Fineran P.C."/>
        </authorList>
    </citation>
    <scope>NUCLEOTIDE SEQUENCE</scope>
    <source>
        <strain evidence="4">DSM 13666</strain>
    </source>
</reference>
<comment type="catalytic activity">
    <reaction evidence="2">
        <text>GTP + H2O = 7,8-dihydroneopterin 3'-triphosphate + formate + H(+)</text>
        <dbReference type="Rhea" id="RHEA:17473"/>
        <dbReference type="ChEBI" id="CHEBI:15377"/>
        <dbReference type="ChEBI" id="CHEBI:15378"/>
        <dbReference type="ChEBI" id="CHEBI:15740"/>
        <dbReference type="ChEBI" id="CHEBI:37565"/>
        <dbReference type="ChEBI" id="CHEBI:58462"/>
        <dbReference type="EC" id="3.5.4.16"/>
    </reaction>
</comment>
<dbReference type="PATRIC" id="fig|136160.3.peg.3406"/>
<organism evidence="4">
    <name type="scientific">Halalkalibacterium halodurans</name>
    <name type="common">Bacillus halodurans</name>
    <dbReference type="NCBI Taxonomy" id="86665"/>
    <lineage>
        <taxon>Bacteria</taxon>
        <taxon>Bacillati</taxon>
        <taxon>Bacillota</taxon>
        <taxon>Bacilli</taxon>
        <taxon>Bacillales</taxon>
        <taxon>Bacillaceae</taxon>
        <taxon>Halalkalibacterium (ex Joshi et al. 2022)</taxon>
    </lineage>
</organism>
<comment type="function">
    <text evidence="2">Converts GTP to 7,8-dihydroneopterin triphosphate.</text>
</comment>
<dbReference type="UniPathway" id="UPA00848">
    <property type="reaction ID" value="UER00151"/>
</dbReference>
<dbReference type="PANTHER" id="PTHR36445">
    <property type="entry name" value="GTP CYCLOHYDROLASE MPTA"/>
    <property type="match status" value="1"/>
</dbReference>
<evidence type="ECO:0000256" key="2">
    <source>
        <dbReference type="HAMAP-Rule" id="MF_01527"/>
    </source>
</evidence>
<dbReference type="HAMAP" id="MF_01527_B">
    <property type="entry name" value="GTP_cyclohydrol_B"/>
    <property type="match status" value="1"/>
</dbReference>
<evidence type="ECO:0000256" key="3">
    <source>
        <dbReference type="SAM" id="MobiDB-lite"/>
    </source>
</evidence>
<name>A0A0M0KMF4_ALKHA</name>
<dbReference type="InterPro" id="IPR003801">
    <property type="entry name" value="GTP_cyclohydrolase_FolE2/MptA"/>
</dbReference>
<dbReference type="AlphaFoldDB" id="A0A0M0KMF4"/>
<dbReference type="Gene3D" id="3.10.270.10">
    <property type="entry name" value="Urate Oxidase"/>
    <property type="match status" value="1"/>
</dbReference>
<dbReference type="InterPro" id="IPR022838">
    <property type="entry name" value="GTP_cyclohydrolase_FolE2"/>
</dbReference>
<dbReference type="EMBL" id="LILD01000001">
    <property type="protein sequence ID" value="KOO39955.1"/>
    <property type="molecule type" value="Genomic_DNA"/>
</dbReference>
<keyword evidence="1 2" id="KW-0378">Hydrolase</keyword>
<dbReference type="GO" id="GO:0046654">
    <property type="term" value="P:tetrahydrofolate biosynthetic process"/>
    <property type="evidence" value="ECO:0007669"/>
    <property type="project" value="UniProtKB-UniRule"/>
</dbReference>
<dbReference type="GeneID" id="87596630"/>
<comment type="similarity">
    <text evidence="2">Belongs to the GTP cyclohydrolase IV family.</text>
</comment>
<dbReference type="Pfam" id="PF02649">
    <property type="entry name" value="GCHY-1"/>
    <property type="match status" value="1"/>
</dbReference>
<comment type="pathway">
    <text evidence="2">Cofactor biosynthesis; 7,8-dihydroneopterin triphosphate biosynthesis; 7,8-dihydroneopterin triphosphate from GTP: step 1/1.</text>
</comment>